<name>A0A0K8MK20_9LACO</name>
<keyword evidence="5" id="KW-1185">Reference proteome</keyword>
<dbReference type="STRING" id="157463.GCA_001047075_01393"/>
<dbReference type="Proteomes" id="UP000253891">
    <property type="component" value="Unassembled WGS sequence"/>
</dbReference>
<feature type="coiled-coil region" evidence="1">
    <location>
        <begin position="501"/>
        <end position="530"/>
    </location>
</feature>
<reference evidence="4 5" key="1">
    <citation type="journal article" date="2015" name="BMC Genomics">
        <title>Comparative genomics of Fructobacillus spp. and Leuconostoc spp. reveals niche-specific evolution of Fructobacillus spp.</title>
        <authorList>
            <person name="Endo A."/>
            <person name="Tanizawa Y."/>
            <person name="Tanaka N."/>
            <person name="Maeno S."/>
            <person name="Kumar H."/>
            <person name="Shiwa Y."/>
            <person name="Okada S."/>
            <person name="Yoshikawa H."/>
            <person name="Dicks L."/>
            <person name="Nakagawa J."/>
            <person name="Arita M."/>
        </authorList>
    </citation>
    <scope>NUCLEOTIDE SEQUENCE [LARGE SCALE GENOMIC DNA]</scope>
    <source>
        <strain evidence="4 5">JCM 12225</strain>
    </source>
</reference>
<dbReference type="EMBL" id="DF968005">
    <property type="protein sequence ID" value="GAP00509.1"/>
    <property type="molecule type" value="Genomic_DNA"/>
</dbReference>
<keyword evidence="2" id="KW-0812">Transmembrane</keyword>
<evidence type="ECO:0000313" key="4">
    <source>
        <dbReference type="EMBL" id="GAP00509.1"/>
    </source>
</evidence>
<dbReference type="SUPFAM" id="SSF52540">
    <property type="entry name" value="P-loop containing nucleoside triphosphate hydrolases"/>
    <property type="match status" value="1"/>
</dbReference>
<evidence type="ECO:0000313" key="5">
    <source>
        <dbReference type="Proteomes" id="UP000253891"/>
    </source>
</evidence>
<keyword evidence="2" id="KW-1133">Transmembrane helix</keyword>
<keyword evidence="1" id="KW-0175">Coiled coil</keyword>
<dbReference type="Pfam" id="PF13514">
    <property type="entry name" value="AAA_27"/>
    <property type="match status" value="1"/>
</dbReference>
<dbReference type="PANTHER" id="PTHR41259:SF1">
    <property type="entry name" value="DOUBLE-STRAND BREAK REPAIR RAD50 ATPASE, PUTATIVE-RELATED"/>
    <property type="match status" value="1"/>
</dbReference>
<feature type="transmembrane region" description="Helical" evidence="2">
    <location>
        <begin position="371"/>
        <end position="404"/>
    </location>
</feature>
<evidence type="ECO:0000259" key="3">
    <source>
        <dbReference type="Pfam" id="PF13514"/>
    </source>
</evidence>
<feature type="coiled-coil region" evidence="1">
    <location>
        <begin position="312"/>
        <end position="339"/>
    </location>
</feature>
<feature type="coiled-coil region" evidence="1">
    <location>
        <begin position="214"/>
        <end position="241"/>
    </location>
</feature>
<organism evidence="4 5">
    <name type="scientific">Fructobacillus ficulneus</name>
    <dbReference type="NCBI Taxonomy" id="157463"/>
    <lineage>
        <taxon>Bacteria</taxon>
        <taxon>Bacillati</taxon>
        <taxon>Bacillota</taxon>
        <taxon>Bacilli</taxon>
        <taxon>Lactobacillales</taxon>
        <taxon>Lactobacillaceae</taxon>
        <taxon>Fructobacillus</taxon>
    </lineage>
</organism>
<evidence type="ECO:0000256" key="1">
    <source>
        <dbReference type="SAM" id="Coils"/>
    </source>
</evidence>
<dbReference type="InterPro" id="IPR038734">
    <property type="entry name" value="YhaN_AAA"/>
</dbReference>
<protein>
    <recommendedName>
        <fullName evidence="3">YhaN AAA domain-containing protein</fullName>
    </recommendedName>
</protein>
<sequence length="799" mass="89676">MKIKAIEITGFGRWTNVTIDNLAEWQVIYGENEAGKSTLKDFILGIFFGFKTRASQNYEPRSGAQYGGALVVTVHGQDYRISRKGRTQSVLTVTKVGMESLELDGERFLKQIFGSLNRVDYEQIFAFNEHDLSLVGQITGPDLEKQLLAYTKPQASKWLAWADDHQSTAVQLFSKQKNGKRPLNQASQQYLDLKKSHQDQAGALSDYLTAGLEETDLIDKIKAKEGELESLNKKYQNLDQANRTWPLYQEGLTLQKELNGFAKDHPQVKVISPADQKQMKELGLELDWLNQQLGQIQHPEPSQSFINSGSIDENQQETLRTMANQLATLEDNQQQSDRRNQQLSQFQNFFTGSIPRPLSSSDSQALTGKNYWLWVTLAGLVGTLLAVVASLGLVTQGIFLLVTVASGFLANRHHQQGQAILKDYAPLDPAAIIKAQGHVQRAAQVQDELANLTRHQEQLVQDLVSSLVRFDGQFRGRFTDPSLVDSQAVQDLVHQVLEGQNQDIHQQLDNELAKNQRMQQERELLQQKTQVQSVIQNLLGQNGLTSLADLDQAVAGQDQQGQQIQRLADLKERIGSDLWELLSHYRNQANLQVDLAQVRDKIEAGQLTVKGYRDQIQRLRVSKASLVSADQYQSLGQQLANQEADLKGGFGQYLAETLVVEMVKRALIGQEEDLSDQVQEVASQYFSRLTGGRYHKMAINQKKVEVIGQDGESFLLAELSTGARDQAYLAVRLALVASLKLGEDLPLLIDDGFVNFDDRRQAEVLSLLQDLTATHQILFWTFNRHLVTDKQINLGEIHG</sequence>
<dbReference type="RefSeq" id="WP_061993798.1">
    <property type="nucleotide sequence ID" value="NZ_DF968005.1"/>
</dbReference>
<proteinExistence type="predicted"/>
<dbReference type="Gene3D" id="3.40.50.300">
    <property type="entry name" value="P-loop containing nucleotide triphosphate hydrolases"/>
    <property type="match status" value="2"/>
</dbReference>
<dbReference type="OrthoDB" id="9764467at2"/>
<keyword evidence="2" id="KW-0472">Membrane</keyword>
<evidence type="ECO:0000256" key="2">
    <source>
        <dbReference type="SAM" id="Phobius"/>
    </source>
</evidence>
<accession>A0A0K8MK20</accession>
<dbReference type="PANTHER" id="PTHR41259">
    <property type="entry name" value="DOUBLE-STRAND BREAK REPAIR RAD50 ATPASE, PUTATIVE-RELATED"/>
    <property type="match status" value="1"/>
</dbReference>
<gene>
    <name evidence="4" type="ORF">FFIC_285280</name>
</gene>
<dbReference type="InterPro" id="IPR027417">
    <property type="entry name" value="P-loop_NTPase"/>
</dbReference>
<dbReference type="AlphaFoldDB" id="A0A0K8MK20"/>
<feature type="domain" description="YhaN AAA" evidence="3">
    <location>
        <begin position="1"/>
        <end position="199"/>
    </location>
</feature>